<dbReference type="AlphaFoldDB" id="A0A430M206"/>
<organism evidence="1 2">
    <name type="scientific">Fusarium euwallaceae</name>
    <dbReference type="NCBI Taxonomy" id="1147111"/>
    <lineage>
        <taxon>Eukaryota</taxon>
        <taxon>Fungi</taxon>
        <taxon>Dikarya</taxon>
        <taxon>Ascomycota</taxon>
        <taxon>Pezizomycotina</taxon>
        <taxon>Sordariomycetes</taxon>
        <taxon>Hypocreomycetidae</taxon>
        <taxon>Hypocreales</taxon>
        <taxon>Nectriaceae</taxon>
        <taxon>Fusarium</taxon>
        <taxon>Fusarium solani species complex</taxon>
    </lineage>
</organism>
<comment type="caution">
    <text evidence="1">The sequence shown here is derived from an EMBL/GenBank/DDBJ whole genome shotgun (WGS) entry which is preliminary data.</text>
</comment>
<reference evidence="1 2" key="1">
    <citation type="submission" date="2017-06" db="EMBL/GenBank/DDBJ databases">
        <title>Comparative genomic analysis of Ambrosia Fusariam Clade fungi.</title>
        <authorList>
            <person name="Stajich J.E."/>
            <person name="Carrillo J."/>
            <person name="Kijimoto T."/>
            <person name="Eskalen A."/>
            <person name="O'Donnell K."/>
            <person name="Kasson M."/>
        </authorList>
    </citation>
    <scope>NUCLEOTIDE SEQUENCE [LARGE SCALE GENOMIC DNA]</scope>
    <source>
        <strain evidence="1 2">UCR1854</strain>
    </source>
</reference>
<dbReference type="InterPro" id="IPR036390">
    <property type="entry name" value="WH_DNA-bd_sf"/>
</dbReference>
<dbReference type="Gene3D" id="1.10.10.10">
    <property type="entry name" value="Winged helix-like DNA-binding domain superfamily/Winged helix DNA-binding domain"/>
    <property type="match status" value="1"/>
</dbReference>
<dbReference type="PANTHER" id="PTHR43712:SF12">
    <property type="entry name" value="STERIGMATOCYSTIN 8-O-METHYLTRANSFERASE"/>
    <property type="match status" value="1"/>
</dbReference>
<dbReference type="InterPro" id="IPR029063">
    <property type="entry name" value="SAM-dependent_MTases_sf"/>
</dbReference>
<protein>
    <recommendedName>
        <fullName evidence="3">O-methyltransferase domain-containing protein</fullName>
    </recommendedName>
</protein>
<gene>
    <name evidence="1" type="ORF">BHE90_003497</name>
</gene>
<dbReference type="Gene3D" id="3.40.50.150">
    <property type="entry name" value="Vaccinia Virus protein VP39"/>
    <property type="match status" value="1"/>
</dbReference>
<dbReference type="Proteomes" id="UP000287124">
    <property type="component" value="Unassembled WGS sequence"/>
</dbReference>
<dbReference type="SUPFAM" id="SSF53335">
    <property type="entry name" value="S-adenosyl-L-methionine-dependent methyltransferases"/>
    <property type="match status" value="1"/>
</dbReference>
<dbReference type="SUPFAM" id="SSF46785">
    <property type="entry name" value="Winged helix' DNA-binding domain"/>
    <property type="match status" value="1"/>
</dbReference>
<evidence type="ECO:0000313" key="1">
    <source>
        <dbReference type="EMBL" id="RTE82027.1"/>
    </source>
</evidence>
<proteinExistence type="predicted"/>
<keyword evidence="2" id="KW-1185">Reference proteome</keyword>
<name>A0A430M206_9HYPO</name>
<dbReference type="InterPro" id="IPR036388">
    <property type="entry name" value="WH-like_DNA-bd_sf"/>
</dbReference>
<accession>A0A430M206</accession>
<evidence type="ECO:0008006" key="3">
    <source>
        <dbReference type="Google" id="ProtNLM"/>
    </source>
</evidence>
<dbReference type="EMBL" id="MIKF01000032">
    <property type="protein sequence ID" value="RTE82027.1"/>
    <property type="molecule type" value="Genomic_DNA"/>
</dbReference>
<dbReference type="PANTHER" id="PTHR43712">
    <property type="entry name" value="PUTATIVE (AFU_ORTHOLOGUE AFUA_4G14580)-RELATED"/>
    <property type="match status" value="1"/>
</dbReference>
<evidence type="ECO:0000313" key="2">
    <source>
        <dbReference type="Proteomes" id="UP000287124"/>
    </source>
</evidence>
<sequence>MDPKDIAPLSREIVKEADLLKELLFEEGNDESPEALLWNHPPRGSDIEKSQSKLLGLIQKLGRTLRGPQDFLHEFVASNWDKGALYCLLECRVLDEIPLDGQATLAQLSEKTGVPRDKLLPMLRLAACDQILLESSEHVFRHGIISRELVQDPGLKAFIGFQLFETRVASTHLANSLKKSNPTWTGHSAFKHAFGQSMYDWHSSHPENGARFAAAMQSVADFMDPGNQLLETWFSENLEKATCPRTVVDLVRTPETASRFLTEKFPSLELEIQQLPKDISEFALEDEPETPRVYLFKSILWNLPDRECICILSNLLVATRRSKNSVILVNDLLSPSPGTFEPHVDKAYRRRDVTVMAMHNAKLRTKEEWDSIFRKCHPGITDPRQSKYDTLRIGVTKGYTSHSCRAQWELKLTGRLVPDGR</sequence>